<dbReference type="SUPFAM" id="SSF51556">
    <property type="entry name" value="Metallo-dependent hydrolases"/>
    <property type="match status" value="1"/>
</dbReference>
<keyword evidence="1" id="KW-0732">Signal</keyword>
<reference evidence="4" key="1">
    <citation type="journal article" date="2019" name="Int. J. Syst. Evol. Microbiol.">
        <title>The Global Catalogue of Microorganisms (GCM) 10K type strain sequencing project: providing services to taxonomists for standard genome sequencing and annotation.</title>
        <authorList>
            <consortium name="The Broad Institute Genomics Platform"/>
            <consortium name="The Broad Institute Genome Sequencing Center for Infectious Disease"/>
            <person name="Wu L."/>
            <person name="Ma J."/>
        </authorList>
    </citation>
    <scope>NUCLEOTIDE SEQUENCE [LARGE SCALE GENOMIC DNA]</scope>
    <source>
        <strain evidence="4">KCTC 23314</strain>
    </source>
</reference>
<dbReference type="SUPFAM" id="SSF51338">
    <property type="entry name" value="Composite domain of metallo-dependent hydrolases"/>
    <property type="match status" value="1"/>
</dbReference>
<dbReference type="Gene3D" id="2.30.40.10">
    <property type="entry name" value="Urease, subunit C, domain 1"/>
    <property type="match status" value="1"/>
</dbReference>
<sequence length="583" mass="60133">MKMHHPTLLAAATLLLATQAACGASDAPPAPVDVLIRGGTVYNGDDLTPTVADVGVAGDRIVFVGQAPGGLTAGRVIEAAGMVVAPGFIDAHTHADGDLLSEVAEKRLNLPFVTQGVTTAVIGNDGYGSHDIAGQAERLRVHPPGTNVAMFVGFGPVRQSQLGNENKAPDAAQTAAMQALVARAMCEGAIGFSTGLYYTPQNFSTTEEVIAVARAAAAHGGLYDSHIRDEQTATGLPAAVAEALRVGREAGMPVHIAHVKALGADAKGKSAQIIALVEAAQAAGQKVTADQYPWLASSTRLSAALIPPWANAGGRAALLARLDDPAVQARLRADIAENLRLRYGAEAILIAAGNPRYVGRTLAQIAQAAQVDAVDAVLLVLREGDNLIANFNQSDDDVRAFMAKPWVGTSSDSSAGHPRAVGSFAQKYAEYVVRQRHISLGQFVRSSTAFTADALGIAERGRLKAGHFADIVVFDPARFAARATYTAPTVLSTGVVLTMVNGQAVVENDVPRRVAAGRALLRAPRAGLCPAPTAAAAVKMSLALDGVAHNHAQCGGGSVALAQGSFAPVVQAGPLAHLLVTQR</sequence>
<feature type="domain" description="Amidohydrolase 3" evidence="2">
    <location>
        <begin position="75"/>
        <end position="506"/>
    </location>
</feature>
<dbReference type="Gene3D" id="3.30.1490.130">
    <property type="entry name" value="D-aminoacylase. Domain 3"/>
    <property type="match status" value="1"/>
</dbReference>
<dbReference type="Proteomes" id="UP000626210">
    <property type="component" value="Unassembled WGS sequence"/>
</dbReference>
<keyword evidence="4" id="KW-1185">Reference proteome</keyword>
<feature type="signal peptide" evidence="1">
    <location>
        <begin position="1"/>
        <end position="23"/>
    </location>
</feature>
<dbReference type="PANTHER" id="PTHR11647">
    <property type="entry name" value="HYDRANTOINASE/DIHYDROPYRIMIDINASE FAMILY MEMBER"/>
    <property type="match status" value="1"/>
</dbReference>
<dbReference type="InterPro" id="IPR050378">
    <property type="entry name" value="Metallo-dep_Hydrolases_sf"/>
</dbReference>
<gene>
    <name evidence="3" type="ORF">GCM10007320_16190</name>
</gene>
<evidence type="ECO:0000313" key="3">
    <source>
        <dbReference type="EMBL" id="GHC76987.1"/>
    </source>
</evidence>
<evidence type="ECO:0000313" key="4">
    <source>
        <dbReference type="Proteomes" id="UP000626210"/>
    </source>
</evidence>
<protein>
    <submittedName>
        <fullName evidence="3">Dihydroorotase</fullName>
    </submittedName>
</protein>
<dbReference type="InterPro" id="IPR023100">
    <property type="entry name" value="D-aminoacylase_insert_dom_sf"/>
</dbReference>
<dbReference type="Pfam" id="PF07969">
    <property type="entry name" value="Amidohydro_3"/>
    <property type="match status" value="1"/>
</dbReference>
<feature type="chain" id="PRO_5045752403" evidence="1">
    <location>
        <begin position="24"/>
        <end position="583"/>
    </location>
</feature>
<dbReference type="EMBL" id="BMYK01000004">
    <property type="protein sequence ID" value="GHC76987.1"/>
    <property type="molecule type" value="Genomic_DNA"/>
</dbReference>
<organism evidence="3 4">
    <name type="scientific">Pseudorhodoferax aquiterrae</name>
    <dbReference type="NCBI Taxonomy" id="747304"/>
    <lineage>
        <taxon>Bacteria</taxon>
        <taxon>Pseudomonadati</taxon>
        <taxon>Pseudomonadota</taxon>
        <taxon>Betaproteobacteria</taxon>
        <taxon>Burkholderiales</taxon>
        <taxon>Comamonadaceae</taxon>
    </lineage>
</organism>
<dbReference type="InterPro" id="IPR032466">
    <property type="entry name" value="Metal_Hydrolase"/>
</dbReference>
<evidence type="ECO:0000259" key="2">
    <source>
        <dbReference type="Pfam" id="PF07969"/>
    </source>
</evidence>
<dbReference type="PANTHER" id="PTHR11647:SF1">
    <property type="entry name" value="COLLAPSIN RESPONSE MEDIATOR PROTEIN"/>
    <property type="match status" value="1"/>
</dbReference>
<dbReference type="InterPro" id="IPR013108">
    <property type="entry name" value="Amidohydro_3"/>
</dbReference>
<dbReference type="InterPro" id="IPR011059">
    <property type="entry name" value="Metal-dep_hydrolase_composite"/>
</dbReference>
<comment type="caution">
    <text evidence="3">The sequence shown here is derived from an EMBL/GenBank/DDBJ whole genome shotgun (WGS) entry which is preliminary data.</text>
</comment>
<name>A0ABQ3FZU6_9BURK</name>
<dbReference type="Gene3D" id="3.20.20.140">
    <property type="entry name" value="Metal-dependent hydrolases"/>
    <property type="match status" value="1"/>
</dbReference>
<accession>A0ABQ3FZU6</accession>
<dbReference type="RefSeq" id="WP_229882743.1">
    <property type="nucleotide sequence ID" value="NZ_BMYK01000004.1"/>
</dbReference>
<evidence type="ECO:0000256" key="1">
    <source>
        <dbReference type="SAM" id="SignalP"/>
    </source>
</evidence>
<proteinExistence type="predicted"/>